<reference evidence="9" key="3">
    <citation type="journal article" date="2020" name="Curr. Biol.">
        <title>Chromatin organization in early land plants reveals an ancestral association between H3K27me3, transposons, and constitutive heterochromatin.</title>
        <authorList>
            <person name="Montgomery S.A."/>
            <person name="Tanizawa Y."/>
            <person name="Galik B."/>
            <person name="Wang N."/>
            <person name="Ito T."/>
            <person name="Mochizuki T."/>
            <person name="Akimcheva S."/>
            <person name="Bowman J.L."/>
            <person name="Cognat V."/>
            <person name="Marechal-Drouard L."/>
            <person name="Ekker H."/>
            <person name="Hong S.F."/>
            <person name="Kohchi T."/>
            <person name="Lin S.S."/>
            <person name="Liu L.D."/>
            <person name="Nakamura Y."/>
            <person name="Valeeva L.R."/>
            <person name="Shakirov E.V."/>
            <person name="Shippen D.E."/>
            <person name="Wei W.L."/>
            <person name="Yagura M."/>
            <person name="Yamaoka S."/>
            <person name="Yamato K.T."/>
            <person name="Liu C."/>
            <person name="Berger F."/>
        </authorList>
    </citation>
    <scope>NUCLEOTIDE SEQUENCE [LARGE SCALE GENOMIC DNA]</scope>
    <source>
        <strain evidence="9">Tak-1</strain>
    </source>
</reference>
<keyword evidence="8" id="KW-1185">Reference proteome</keyword>
<sequence length="297" mass="32277">MSQEGEKVVLNVYDLSQGLARQLSSSLLGKVIDGIWHTGVVVYGFEYYFGGGIQMTPVGQTPYGKPLRVIELGYTQIPKEVFEDYLREIDPRYTQATYNVLRHNCNNFSEEVAQFLVGSNIPQYILGLPEEIMNSPMGPMLMPMIQQLETTLKHNQAPAMAQQLGNNQALPNFSGVHVPTSVGVSMKSASSGSTLPSSTPSCTTSTEKTSTRAESTTNIATPNVVDSKKAEEHKDKSVAADDKQDTLVDARAKVQEEITREFMVLMASGSLRASEAAALAARRVMERHGIGSGVATN</sequence>
<dbReference type="PANTHER" id="PTHR12378:SF7">
    <property type="entry name" value="DESUMOYLATING ISOPEPTIDASE 1"/>
    <property type="match status" value="1"/>
</dbReference>
<evidence type="ECO:0000313" key="8">
    <source>
        <dbReference type="Proteomes" id="UP000077202"/>
    </source>
</evidence>
<gene>
    <name evidence="7" type="ORF">AXG93_167s1330</name>
    <name evidence="6" type="ORF">Mp_7g17100</name>
</gene>
<feature type="compositionally biased region" description="Basic and acidic residues" evidence="4">
    <location>
        <begin position="226"/>
        <end position="242"/>
    </location>
</feature>
<evidence type="ECO:0000313" key="9">
    <source>
        <dbReference type="Proteomes" id="UP001162541"/>
    </source>
</evidence>
<dbReference type="EMBL" id="AP019872">
    <property type="protein sequence ID" value="BBN17817.1"/>
    <property type="molecule type" value="Genomic_DNA"/>
</dbReference>
<dbReference type="GO" id="GO:0070646">
    <property type="term" value="P:protein modification by small protein removal"/>
    <property type="evidence" value="ECO:0007669"/>
    <property type="project" value="TreeGrafter"/>
</dbReference>
<dbReference type="InterPro" id="IPR008580">
    <property type="entry name" value="PPPDE_dom"/>
</dbReference>
<dbReference type="AlphaFoldDB" id="A0A176WQP1"/>
<dbReference type="EMBL" id="LVLJ01000377">
    <property type="protein sequence ID" value="OAE34622.1"/>
    <property type="molecule type" value="Genomic_DNA"/>
</dbReference>
<dbReference type="SMART" id="SM01179">
    <property type="entry name" value="DUF862"/>
    <property type="match status" value="1"/>
</dbReference>
<evidence type="ECO:0000256" key="4">
    <source>
        <dbReference type="SAM" id="MobiDB-lite"/>
    </source>
</evidence>
<dbReference type="Proteomes" id="UP000077202">
    <property type="component" value="Unassembled WGS sequence"/>
</dbReference>
<dbReference type="EMBL" id="AP019872">
    <property type="protein sequence ID" value="BBN17818.1"/>
    <property type="molecule type" value="Genomic_DNA"/>
</dbReference>
<dbReference type="PANTHER" id="PTHR12378">
    <property type="entry name" value="DESUMOYLATING ISOPEPTIDASE"/>
    <property type="match status" value="1"/>
</dbReference>
<evidence type="ECO:0000256" key="2">
    <source>
        <dbReference type="ARBA" id="ARBA00022670"/>
    </source>
</evidence>
<proteinExistence type="inferred from homology"/>
<keyword evidence="3" id="KW-0378">Hydrolase</keyword>
<evidence type="ECO:0000313" key="6">
    <source>
        <dbReference type="EMBL" id="BBN17817.1"/>
    </source>
</evidence>
<evidence type="ECO:0000256" key="3">
    <source>
        <dbReference type="ARBA" id="ARBA00022801"/>
    </source>
</evidence>
<dbReference type="InterPro" id="IPR042266">
    <property type="entry name" value="PPPDE_sf"/>
</dbReference>
<protein>
    <recommendedName>
        <fullName evidence="5">PPPDE domain-containing protein</fullName>
    </recommendedName>
</protein>
<reference evidence="6" key="2">
    <citation type="journal article" date="2019" name="Curr. Biol.">
        <title>Chromatin organization in early land plants reveals an ancestral association between H3K27me3, transposons, and constitutive heterochromatin.</title>
        <authorList>
            <person name="Montgomery S.A."/>
            <person name="Tanizawa Y."/>
            <person name="Galik B."/>
            <person name="Wang N."/>
            <person name="Ito T."/>
            <person name="Mochizuki T."/>
            <person name="Akimcheva S."/>
            <person name="Bowman J."/>
            <person name="Cognat V."/>
            <person name="Drouard L."/>
            <person name="Ekker H."/>
            <person name="Houng S."/>
            <person name="Kohchi T."/>
            <person name="Lin S."/>
            <person name="Liu L.D."/>
            <person name="Nakamura Y."/>
            <person name="Valeeva L.R."/>
            <person name="Shakirov E.V."/>
            <person name="Shippen D.E."/>
            <person name="Wei W."/>
            <person name="Yagura M."/>
            <person name="Yamaoka S."/>
            <person name="Yamato K.T."/>
            <person name="Liu C."/>
            <person name="Berger F."/>
        </authorList>
    </citation>
    <scope>NUCLEOTIDE SEQUENCE [LARGE SCALE GENOMIC DNA]</scope>
    <source>
        <strain evidence="6">Tak-1</strain>
    </source>
</reference>
<evidence type="ECO:0000256" key="1">
    <source>
        <dbReference type="ARBA" id="ARBA00008140"/>
    </source>
</evidence>
<reference evidence="7 8" key="1">
    <citation type="submission" date="2016-03" db="EMBL/GenBank/DDBJ databases">
        <title>Mechanisms controlling the formation of the plant cell surface in tip-growing cells are functionally conserved among land plants.</title>
        <authorList>
            <person name="Honkanen S."/>
            <person name="Jones V.A."/>
            <person name="Morieri G."/>
            <person name="Champion C."/>
            <person name="Hetherington A.J."/>
            <person name="Kelly S."/>
            <person name="Saint-Marcoux D."/>
            <person name="Proust H."/>
            <person name="Prescott H."/>
            <person name="Dolan L."/>
        </authorList>
    </citation>
    <scope>NUCLEOTIDE SEQUENCE [LARGE SCALE GENOMIC DNA]</scope>
    <source>
        <strain evidence="8">cv. Tak-1 and cv. Tak-2</strain>
        <tissue evidence="7">Whole gametophyte</tissue>
    </source>
</reference>
<keyword evidence="2" id="KW-0645">Protease</keyword>
<dbReference type="Gene3D" id="3.90.1720.30">
    <property type="entry name" value="PPPDE domains"/>
    <property type="match status" value="1"/>
</dbReference>
<evidence type="ECO:0000313" key="7">
    <source>
        <dbReference type="EMBL" id="OAE34622.1"/>
    </source>
</evidence>
<dbReference type="GO" id="GO:0006508">
    <property type="term" value="P:proteolysis"/>
    <property type="evidence" value="ECO:0007669"/>
    <property type="project" value="UniProtKB-KW"/>
</dbReference>
<organism evidence="7 8">
    <name type="scientific">Marchantia polymorpha subsp. ruderalis</name>
    <dbReference type="NCBI Taxonomy" id="1480154"/>
    <lineage>
        <taxon>Eukaryota</taxon>
        <taxon>Viridiplantae</taxon>
        <taxon>Streptophyta</taxon>
        <taxon>Embryophyta</taxon>
        <taxon>Marchantiophyta</taxon>
        <taxon>Marchantiopsida</taxon>
        <taxon>Marchantiidae</taxon>
        <taxon>Marchantiales</taxon>
        <taxon>Marchantiaceae</taxon>
        <taxon>Marchantia</taxon>
    </lineage>
</organism>
<dbReference type="Pfam" id="PF05903">
    <property type="entry name" value="Peptidase_C97"/>
    <property type="match status" value="1"/>
</dbReference>
<feature type="domain" description="PPPDE" evidence="5">
    <location>
        <begin position="6"/>
        <end position="146"/>
    </location>
</feature>
<dbReference type="Proteomes" id="UP001162541">
    <property type="component" value="Chromosome 7"/>
</dbReference>
<accession>A0A176WQP1</accession>
<name>A0A176WQP1_MARPO</name>
<dbReference type="PROSITE" id="PS51858">
    <property type="entry name" value="PPPDE"/>
    <property type="match status" value="1"/>
</dbReference>
<feature type="compositionally biased region" description="Low complexity" evidence="4">
    <location>
        <begin position="187"/>
        <end position="217"/>
    </location>
</feature>
<comment type="similarity">
    <text evidence="1">Belongs to the DeSI family.</text>
</comment>
<evidence type="ECO:0000259" key="5">
    <source>
        <dbReference type="PROSITE" id="PS51858"/>
    </source>
</evidence>
<feature type="region of interest" description="Disordered" evidence="4">
    <location>
        <begin position="185"/>
        <end position="242"/>
    </location>
</feature>
<dbReference type="GO" id="GO:0008233">
    <property type="term" value="F:peptidase activity"/>
    <property type="evidence" value="ECO:0007669"/>
    <property type="project" value="UniProtKB-KW"/>
</dbReference>